<dbReference type="AlphaFoldDB" id="A0A226BWU3"/>
<feature type="transmembrane region" description="Helical" evidence="1">
    <location>
        <begin position="43"/>
        <end position="60"/>
    </location>
</feature>
<feature type="transmembrane region" description="Helical" evidence="1">
    <location>
        <begin position="66"/>
        <end position="84"/>
    </location>
</feature>
<evidence type="ECO:0008006" key="4">
    <source>
        <dbReference type="Google" id="ProtNLM"/>
    </source>
</evidence>
<accession>A0A226BWU3</accession>
<feature type="transmembrane region" description="Helical" evidence="1">
    <location>
        <begin position="216"/>
        <end position="234"/>
    </location>
</feature>
<dbReference type="Pfam" id="PF04474">
    <property type="entry name" value="DUF554"/>
    <property type="match status" value="1"/>
</dbReference>
<reference evidence="2 3" key="1">
    <citation type="submission" date="2017-06" db="EMBL/GenBank/DDBJ databases">
        <title>Draft Genome Sequence of Natranaerobius trueperi halophilic, alkalithermophilic bacteria from soda lakes.</title>
        <authorList>
            <person name="Zhao B."/>
        </authorList>
    </citation>
    <scope>NUCLEOTIDE SEQUENCE [LARGE SCALE GENOMIC DNA]</scope>
    <source>
        <strain evidence="2 3">DSM 18760</strain>
    </source>
</reference>
<feature type="transmembrane region" description="Helical" evidence="1">
    <location>
        <begin position="148"/>
        <end position="178"/>
    </location>
</feature>
<feature type="transmembrane region" description="Helical" evidence="1">
    <location>
        <begin position="190"/>
        <end position="210"/>
    </location>
</feature>
<evidence type="ECO:0000313" key="3">
    <source>
        <dbReference type="Proteomes" id="UP000214588"/>
    </source>
</evidence>
<protein>
    <recommendedName>
        <fullName evidence="4">DUF554 domain-containing protein</fullName>
    </recommendedName>
</protein>
<dbReference type="PANTHER" id="PTHR36111">
    <property type="entry name" value="INNER MEMBRANE PROTEIN-RELATED"/>
    <property type="match status" value="1"/>
</dbReference>
<dbReference type="PANTHER" id="PTHR36111:SF2">
    <property type="entry name" value="INNER MEMBRANE PROTEIN"/>
    <property type="match status" value="1"/>
</dbReference>
<feature type="transmembrane region" description="Helical" evidence="1">
    <location>
        <begin position="12"/>
        <end position="31"/>
    </location>
</feature>
<dbReference type="InterPro" id="IPR007563">
    <property type="entry name" value="DUF554"/>
</dbReference>
<evidence type="ECO:0000256" key="1">
    <source>
        <dbReference type="SAM" id="Phobius"/>
    </source>
</evidence>
<keyword evidence="3" id="KW-1185">Reference proteome</keyword>
<dbReference type="OrthoDB" id="9797976at2"/>
<dbReference type="EMBL" id="NIQC01000017">
    <property type="protein sequence ID" value="OWZ83483.1"/>
    <property type="molecule type" value="Genomic_DNA"/>
</dbReference>
<proteinExistence type="predicted"/>
<keyword evidence="1" id="KW-0472">Membrane</keyword>
<evidence type="ECO:0000313" key="2">
    <source>
        <dbReference type="EMBL" id="OWZ83483.1"/>
    </source>
</evidence>
<sequence length="235" mass="24647">MLMITHLGDVLTGTLVNTGAIVAGGIIGLIFRKGISDELKKTVLQGIGLVVTYLGMSMAFETENVLILIFSVVIGGILGELGNVEQRLNSIGESIKKRIGNDEDQFIEGFIFATLVYCVGALAIVGSLESGLNQNHEILFAKSVLDGTTAIAFTSSLGIGVLFSSVPVLFYQGVIAVFSGRISHYLEDGIVAELSSVGGILILAIGLNIIEVTKINVANLLPGILIAAVLANLFI</sequence>
<feature type="transmembrane region" description="Helical" evidence="1">
    <location>
        <begin position="105"/>
        <end position="128"/>
    </location>
</feature>
<comment type="caution">
    <text evidence="2">The sequence shown here is derived from an EMBL/GenBank/DDBJ whole genome shotgun (WGS) entry which is preliminary data.</text>
</comment>
<keyword evidence="1" id="KW-0812">Transmembrane</keyword>
<dbReference type="Proteomes" id="UP000214588">
    <property type="component" value="Unassembled WGS sequence"/>
</dbReference>
<gene>
    <name evidence="2" type="ORF">CDO51_08265</name>
</gene>
<organism evidence="2 3">
    <name type="scientific">Natranaerobius trueperi</name>
    <dbReference type="NCBI Taxonomy" id="759412"/>
    <lineage>
        <taxon>Bacteria</taxon>
        <taxon>Bacillati</taxon>
        <taxon>Bacillota</taxon>
        <taxon>Clostridia</taxon>
        <taxon>Natranaerobiales</taxon>
        <taxon>Natranaerobiaceae</taxon>
        <taxon>Natranaerobius</taxon>
    </lineage>
</organism>
<name>A0A226BWU3_9FIRM</name>
<keyword evidence="1" id="KW-1133">Transmembrane helix</keyword>